<evidence type="ECO:0000313" key="6">
    <source>
        <dbReference type="Proteomes" id="UP001499954"/>
    </source>
</evidence>
<dbReference type="Proteomes" id="UP001499954">
    <property type="component" value="Unassembled WGS sequence"/>
</dbReference>
<dbReference type="SMART" id="SM00344">
    <property type="entry name" value="HTH_ASNC"/>
    <property type="match status" value="1"/>
</dbReference>
<gene>
    <name evidence="5" type="ORF">GCM10009717_08520</name>
</gene>
<keyword evidence="2" id="KW-0238">DNA-binding</keyword>
<dbReference type="Pfam" id="PF22482">
    <property type="entry name" value="AsnC_trans_reg_3"/>
    <property type="match status" value="1"/>
</dbReference>
<comment type="caution">
    <text evidence="5">The sequence shown here is derived from an EMBL/GenBank/DDBJ whole genome shotgun (WGS) entry which is preliminary data.</text>
</comment>
<dbReference type="Gene3D" id="1.10.10.10">
    <property type="entry name" value="Winged helix-like DNA-binding domain superfamily/Winged helix DNA-binding domain"/>
    <property type="match status" value="1"/>
</dbReference>
<dbReference type="InterPro" id="IPR019888">
    <property type="entry name" value="Tscrpt_reg_AsnC-like"/>
</dbReference>
<dbReference type="InterPro" id="IPR011008">
    <property type="entry name" value="Dimeric_a/b-barrel"/>
</dbReference>
<evidence type="ECO:0000259" key="4">
    <source>
        <dbReference type="PROSITE" id="PS50956"/>
    </source>
</evidence>
<dbReference type="SUPFAM" id="SSF46785">
    <property type="entry name" value="Winged helix' DNA-binding domain"/>
    <property type="match status" value="1"/>
</dbReference>
<reference evidence="6" key="1">
    <citation type="journal article" date="2019" name="Int. J. Syst. Evol. Microbiol.">
        <title>The Global Catalogue of Microorganisms (GCM) 10K type strain sequencing project: providing services to taxonomists for standard genome sequencing and annotation.</title>
        <authorList>
            <consortium name="The Broad Institute Genomics Platform"/>
            <consortium name="The Broad Institute Genome Sequencing Center for Infectious Disease"/>
            <person name="Wu L."/>
            <person name="Ma J."/>
        </authorList>
    </citation>
    <scope>NUCLEOTIDE SEQUENCE [LARGE SCALE GENOMIC DNA]</scope>
    <source>
        <strain evidence="6">JCM 13584</strain>
    </source>
</reference>
<evidence type="ECO:0000256" key="3">
    <source>
        <dbReference type="ARBA" id="ARBA00023163"/>
    </source>
</evidence>
<dbReference type="InterPro" id="IPR000485">
    <property type="entry name" value="AsnC-type_HTH_dom"/>
</dbReference>
<dbReference type="PROSITE" id="PS50956">
    <property type="entry name" value="HTH_ASNC_2"/>
    <property type="match status" value="1"/>
</dbReference>
<dbReference type="InterPro" id="IPR036388">
    <property type="entry name" value="WH-like_DNA-bd_sf"/>
</dbReference>
<dbReference type="InterPro" id="IPR054609">
    <property type="entry name" value="PF0864-like_C"/>
</dbReference>
<proteinExistence type="predicted"/>
<dbReference type="SUPFAM" id="SSF54909">
    <property type="entry name" value="Dimeric alpha+beta barrel"/>
    <property type="match status" value="1"/>
</dbReference>
<dbReference type="Gene3D" id="3.30.70.920">
    <property type="match status" value="1"/>
</dbReference>
<dbReference type="PRINTS" id="PR00033">
    <property type="entry name" value="HTHASNC"/>
</dbReference>
<evidence type="ECO:0000313" key="5">
    <source>
        <dbReference type="EMBL" id="GAA1944447.1"/>
    </source>
</evidence>
<keyword evidence="1" id="KW-0805">Transcription regulation</keyword>
<dbReference type="PANTHER" id="PTHR30154">
    <property type="entry name" value="LEUCINE-RESPONSIVE REGULATORY PROTEIN"/>
    <property type="match status" value="1"/>
</dbReference>
<evidence type="ECO:0000256" key="2">
    <source>
        <dbReference type="ARBA" id="ARBA00023125"/>
    </source>
</evidence>
<keyword evidence="6" id="KW-1185">Reference proteome</keyword>
<feature type="domain" description="HTH asnC-type" evidence="4">
    <location>
        <begin position="27"/>
        <end position="87"/>
    </location>
</feature>
<accession>A0ABP5BGC2</accession>
<dbReference type="PANTHER" id="PTHR30154:SF34">
    <property type="entry name" value="TRANSCRIPTIONAL REGULATOR AZLB"/>
    <property type="match status" value="1"/>
</dbReference>
<dbReference type="EMBL" id="BAAAMK010000001">
    <property type="protein sequence ID" value="GAA1944447.1"/>
    <property type="molecule type" value="Genomic_DNA"/>
</dbReference>
<dbReference type="PROSITE" id="PS00519">
    <property type="entry name" value="HTH_ASNC_1"/>
    <property type="match status" value="1"/>
</dbReference>
<protein>
    <submittedName>
        <fullName evidence="5">Lrp/AsnC family transcriptional regulator</fullName>
    </submittedName>
</protein>
<dbReference type="Pfam" id="PF13404">
    <property type="entry name" value="HTH_AsnC-type"/>
    <property type="match status" value="1"/>
</dbReference>
<dbReference type="InterPro" id="IPR036390">
    <property type="entry name" value="WH_DNA-bd_sf"/>
</dbReference>
<keyword evidence="3" id="KW-0804">Transcription</keyword>
<dbReference type="InterPro" id="IPR019885">
    <property type="entry name" value="Tscrpt_reg_HTH_AsnC-type_CS"/>
</dbReference>
<evidence type="ECO:0000256" key="1">
    <source>
        <dbReference type="ARBA" id="ARBA00023015"/>
    </source>
</evidence>
<sequence length="172" mass="18976">MPKAFRADTIGRMTNTARTAATRPVHLDDVSKAIIEQLQADGRRSYADIGKAVGLSEAAVRQRVQRLTESGVMQIVAVTDPMQLGFTRQAMIGIRASGDTRELAASLAELAEIDYVVLTAGSFDVLAEVVCENDDELITLLNSRIRNLPGVRSTETFVYLKLQKQFYNWGTR</sequence>
<organism evidence="5 6">
    <name type="scientific">Agromyces allii</name>
    <dbReference type="NCBI Taxonomy" id="393607"/>
    <lineage>
        <taxon>Bacteria</taxon>
        <taxon>Bacillati</taxon>
        <taxon>Actinomycetota</taxon>
        <taxon>Actinomycetes</taxon>
        <taxon>Micrococcales</taxon>
        <taxon>Microbacteriaceae</taxon>
        <taxon>Agromyces</taxon>
    </lineage>
</organism>
<name>A0ABP5BGC2_9MICO</name>